<comment type="caution">
    <text evidence="1">The sequence shown here is derived from an EMBL/GenBank/DDBJ whole genome shotgun (WGS) entry which is preliminary data.</text>
</comment>
<accession>A0A0F9XZU2</accession>
<dbReference type="SUPFAM" id="SSF160574">
    <property type="entry name" value="BT0923-like"/>
    <property type="match status" value="1"/>
</dbReference>
<proteinExistence type="predicted"/>
<protein>
    <recommendedName>
        <fullName evidence="2">PepSY domain-containing protein</fullName>
    </recommendedName>
</protein>
<name>A0A0F9XZU2_9ZZZZ</name>
<sequence>MRKLVFATALAIGSLTIGTAATPIIFHDGIMEDIFLQDYTEVAASDLPTPIVNALATDYEGAMLNKAYVDGENNYKLEITSQDGASTVLYADAEGNWLEM</sequence>
<gene>
    <name evidence="1" type="ORF">LCGC14_0082840</name>
</gene>
<evidence type="ECO:0008006" key="2">
    <source>
        <dbReference type="Google" id="ProtNLM"/>
    </source>
</evidence>
<dbReference type="EMBL" id="LAZR01000021">
    <property type="protein sequence ID" value="KKO04972.1"/>
    <property type="molecule type" value="Genomic_DNA"/>
</dbReference>
<evidence type="ECO:0000313" key="1">
    <source>
        <dbReference type="EMBL" id="KKO04972.1"/>
    </source>
</evidence>
<reference evidence="1" key="1">
    <citation type="journal article" date="2015" name="Nature">
        <title>Complex archaea that bridge the gap between prokaryotes and eukaryotes.</title>
        <authorList>
            <person name="Spang A."/>
            <person name="Saw J.H."/>
            <person name="Jorgensen S.L."/>
            <person name="Zaremba-Niedzwiedzka K."/>
            <person name="Martijn J."/>
            <person name="Lind A.E."/>
            <person name="van Eijk R."/>
            <person name="Schleper C."/>
            <person name="Guy L."/>
            <person name="Ettema T.J."/>
        </authorList>
    </citation>
    <scope>NUCLEOTIDE SEQUENCE</scope>
</reference>
<organism evidence="1">
    <name type="scientific">marine sediment metagenome</name>
    <dbReference type="NCBI Taxonomy" id="412755"/>
    <lineage>
        <taxon>unclassified sequences</taxon>
        <taxon>metagenomes</taxon>
        <taxon>ecological metagenomes</taxon>
    </lineage>
</organism>
<dbReference type="AlphaFoldDB" id="A0A0F9XZU2"/>